<comment type="similarity">
    <text evidence="1">Belongs to the eukaryotic/archaeal RNase P protein component 2 family.</text>
</comment>
<dbReference type="InterPro" id="IPR002759">
    <property type="entry name" value="Pop5/Rpp14/Rnp2-like"/>
</dbReference>
<dbReference type="RefSeq" id="XP_002136931.1">
    <property type="nucleotide sequence ID" value="XM_002136895.3"/>
</dbReference>
<keyword evidence="3" id="KW-1185">Reference proteome</keyword>
<dbReference type="Proteomes" id="UP000001819">
    <property type="component" value="Chromosome 2"/>
</dbReference>
<dbReference type="SUPFAM" id="SSF160350">
    <property type="entry name" value="Rnp2-like"/>
    <property type="match status" value="1"/>
</dbReference>
<reference evidence="3" key="1">
    <citation type="submission" date="2024-06" db="UniProtKB">
        <authorList>
            <consortium name="RefSeq"/>
        </authorList>
    </citation>
    <scope>NUCLEOTIDE SEQUENCE [LARGE SCALE GENOMIC DNA]</scope>
    <source>
        <strain evidence="3">MV2-25</strain>
    </source>
</reference>
<organism evidence="3 4">
    <name type="scientific">Drosophila pseudoobscura pseudoobscura</name>
    <name type="common">Fruit fly</name>
    <dbReference type="NCBI Taxonomy" id="46245"/>
    <lineage>
        <taxon>Eukaryota</taxon>
        <taxon>Metazoa</taxon>
        <taxon>Ecdysozoa</taxon>
        <taxon>Arthropoda</taxon>
        <taxon>Hexapoda</taxon>
        <taxon>Insecta</taxon>
        <taxon>Pterygota</taxon>
        <taxon>Neoptera</taxon>
        <taxon>Endopterygota</taxon>
        <taxon>Diptera</taxon>
        <taxon>Brachycera</taxon>
        <taxon>Muscomorpha</taxon>
        <taxon>Ephydroidea</taxon>
        <taxon>Drosophilidae</taxon>
        <taxon>Drosophila</taxon>
        <taxon>Sophophora</taxon>
    </lineage>
</organism>
<evidence type="ECO:0000313" key="3">
    <source>
        <dbReference type="Proteomes" id="UP000001819"/>
    </source>
</evidence>
<dbReference type="GO" id="GO:0001682">
    <property type="term" value="P:tRNA 5'-leader removal"/>
    <property type="evidence" value="ECO:0007669"/>
    <property type="project" value="InterPro"/>
</dbReference>
<dbReference type="GeneID" id="6896717"/>
<dbReference type="FunCoup" id="A0A6I8V1W6">
    <property type="interactions" value="12"/>
</dbReference>
<dbReference type="PANTHER" id="PTHR15441:SF1">
    <property type="entry name" value="RIBONUCLEASE P PROTEIN SUBUNIT P14"/>
    <property type="match status" value="1"/>
</dbReference>
<protein>
    <submittedName>
        <fullName evidence="4">Uncharacterized protein Rpp14a</fullName>
    </submittedName>
</protein>
<dbReference type="Gene3D" id="3.30.70.3250">
    <property type="entry name" value="Ribonuclease P, Pop5 subunit"/>
    <property type="match status" value="1"/>
</dbReference>
<evidence type="ECO:0000256" key="1">
    <source>
        <dbReference type="ARBA" id="ARBA00010800"/>
    </source>
</evidence>
<dbReference type="Pfam" id="PF01900">
    <property type="entry name" value="RNase_P_Rpp14"/>
    <property type="match status" value="1"/>
</dbReference>
<dbReference type="InterPro" id="IPR038085">
    <property type="entry name" value="Rnp2-like_sf"/>
</dbReference>
<dbReference type="GO" id="GO:0030681">
    <property type="term" value="C:multimeric ribonuclease P complex"/>
    <property type="evidence" value="ECO:0007669"/>
    <property type="project" value="TreeGrafter"/>
</dbReference>
<dbReference type="Bgee" id="FBgn0248307">
    <property type="expression patterns" value="Expressed in female reproductive system and 2 other cell types or tissues"/>
</dbReference>
<reference evidence="4" key="2">
    <citation type="submission" date="2025-08" db="UniProtKB">
        <authorList>
            <consortium name="RefSeq"/>
        </authorList>
    </citation>
    <scope>IDENTIFICATION</scope>
    <source>
        <strain evidence="4">MV-25-SWS-2005</strain>
        <tissue evidence="4">Whole body</tissue>
    </source>
</reference>
<keyword evidence="2" id="KW-0819">tRNA processing</keyword>
<dbReference type="GO" id="GO:0033204">
    <property type="term" value="F:ribonuclease P RNA binding"/>
    <property type="evidence" value="ECO:0007669"/>
    <property type="project" value="TreeGrafter"/>
</dbReference>
<proteinExistence type="inferred from homology"/>
<sequence length="111" mass="12580">MKDSQYLDVKLKLRDTESIVLTPGYLIGCILNSLESIFGEIGGKTSLDIVKFSAAERRLILRVPQEFVERARIAVTLIGHYQEVPCHFQVLNASKNQLDFDSKNDENVVRL</sequence>
<dbReference type="PANTHER" id="PTHR15441">
    <property type="entry name" value="RIBONUCLEASE P PROTEIN SUBUNIT P14"/>
    <property type="match status" value="1"/>
</dbReference>
<dbReference type="OMA" id="CHFQVLK"/>
<dbReference type="InParanoid" id="A0A6I8V1W6"/>
<accession>A0A6I8V1W6</accession>
<dbReference type="KEGG" id="dpo:6896717"/>
<dbReference type="AlphaFoldDB" id="A0A6I8V1W6"/>
<evidence type="ECO:0000256" key="2">
    <source>
        <dbReference type="ARBA" id="ARBA00022694"/>
    </source>
</evidence>
<evidence type="ECO:0000313" key="4">
    <source>
        <dbReference type="RefSeq" id="XP_002136931.1"/>
    </source>
</evidence>
<name>A0A6I8V1W6_DROPS</name>
<dbReference type="GO" id="GO:0005730">
    <property type="term" value="C:nucleolus"/>
    <property type="evidence" value="ECO:0007669"/>
    <property type="project" value="TreeGrafter"/>
</dbReference>
<gene>
    <name evidence="4" type="primary">Rpp14a</name>
</gene>